<gene>
    <name evidence="2" type="ORF">HNP25_000033</name>
</gene>
<dbReference type="InterPro" id="IPR036249">
    <property type="entry name" value="Thioredoxin-like_sf"/>
</dbReference>
<organism evidence="2 3">
    <name type="scientific">Arcicella rosea</name>
    <dbReference type="NCBI Taxonomy" id="502909"/>
    <lineage>
        <taxon>Bacteria</taxon>
        <taxon>Pseudomonadati</taxon>
        <taxon>Bacteroidota</taxon>
        <taxon>Cytophagia</taxon>
        <taxon>Cytophagales</taxon>
        <taxon>Flectobacillaceae</taxon>
        <taxon>Arcicella</taxon>
    </lineage>
</organism>
<accession>A0A841EGH1</accession>
<evidence type="ECO:0008006" key="4">
    <source>
        <dbReference type="Google" id="ProtNLM"/>
    </source>
</evidence>
<evidence type="ECO:0000313" key="2">
    <source>
        <dbReference type="EMBL" id="MBB6001394.1"/>
    </source>
</evidence>
<name>A0A841EGH1_9BACT</name>
<evidence type="ECO:0000313" key="3">
    <source>
        <dbReference type="Proteomes" id="UP000524404"/>
    </source>
</evidence>
<dbReference type="RefSeq" id="WP_184128290.1">
    <property type="nucleotide sequence ID" value="NZ_JACHKT010000001.1"/>
</dbReference>
<protein>
    <recommendedName>
        <fullName evidence="4">Thioredoxin-related protein</fullName>
    </recommendedName>
</protein>
<comment type="caution">
    <text evidence="2">The sequence shown here is derived from an EMBL/GenBank/DDBJ whole genome shotgun (WGS) entry which is preliminary data.</text>
</comment>
<keyword evidence="1" id="KW-0732">Signal</keyword>
<dbReference type="InterPro" id="IPR011990">
    <property type="entry name" value="TPR-like_helical_dom_sf"/>
</dbReference>
<keyword evidence="3" id="KW-1185">Reference proteome</keyword>
<reference evidence="2 3" key="1">
    <citation type="submission" date="2020-08" db="EMBL/GenBank/DDBJ databases">
        <title>Functional genomics of gut bacteria from endangered species of beetles.</title>
        <authorList>
            <person name="Carlos-Shanley C."/>
        </authorList>
    </citation>
    <scope>NUCLEOTIDE SEQUENCE [LARGE SCALE GENOMIC DNA]</scope>
    <source>
        <strain evidence="2 3">S00070</strain>
    </source>
</reference>
<feature type="signal peptide" evidence="1">
    <location>
        <begin position="1"/>
        <end position="22"/>
    </location>
</feature>
<dbReference type="Gene3D" id="1.25.40.10">
    <property type="entry name" value="Tetratricopeptide repeat domain"/>
    <property type="match status" value="1"/>
</dbReference>
<dbReference type="EMBL" id="JACHKT010000001">
    <property type="protein sequence ID" value="MBB6001394.1"/>
    <property type="molecule type" value="Genomic_DNA"/>
</dbReference>
<feature type="chain" id="PRO_5032595487" description="Thioredoxin-related protein" evidence="1">
    <location>
        <begin position="23"/>
        <end position="457"/>
    </location>
</feature>
<dbReference type="AlphaFoldDB" id="A0A841EGH1"/>
<proteinExistence type="predicted"/>
<dbReference type="Proteomes" id="UP000524404">
    <property type="component" value="Unassembled WGS sequence"/>
</dbReference>
<dbReference type="Gene3D" id="3.40.30.10">
    <property type="entry name" value="Glutaredoxin"/>
    <property type="match status" value="1"/>
</dbReference>
<evidence type="ECO:0000256" key="1">
    <source>
        <dbReference type="SAM" id="SignalP"/>
    </source>
</evidence>
<sequence length="457" mass="52802">MKHSVFYIVLLCTFFTLSNLRAQVQFDNFPSYEKLISEAQKDKKLIFVQLNAATCNQCNEVAQQGLSSIILKEKYALNFIAVSVKKEDEIFKQINEKNQLENFNMGSIFLDADGFILRKANSTNSDPTFYLELADKAIKLSKNNPLKELELKYKKGDRSKELIRKIIEERNNFDIEAYELVDEYLQMQTLAELSTIEMAKFITVQALPLNNIGRKLLLNLFSKKTVDSLFFTYSLKERVNINNKIIQSTNAIAMKNKDKALAYQIGGFIENVNTDGFEKGSFKKYSYLLSFFEAIKDTTAYLRDSQAFCDYLLMNISVDNLKKREDKERNAILDTKKKEQNGIAVVSITYTPFFMGYARQLNNVAFSYYKYTNNSENLSNALRWSKRSMEIYEALSPDVNHKQNPMMMDTYACLLYKTGKKEEAIQWETNAVETLKKYGQESSSLEKTLDKMKRGVL</sequence>
<dbReference type="SUPFAM" id="SSF52833">
    <property type="entry name" value="Thioredoxin-like"/>
    <property type="match status" value="1"/>
</dbReference>